<sequence length="156" mass="17651">MGNAASCAPSIISNGVVKILHFNGSMKIYIKPENFSVKAADIMLENPGKFLCNFSSLKVGQRIYGVSADEDLQRHQLYFLLPMKLLYSVLTHDEMASLTSIATAKAFKNSNLAKIFPVFSEFCIFQASEMKRMDHRFFKQRSWRPALETIVETPCM</sequence>
<dbReference type="STRING" id="3983.A0A2C9VP17"/>
<proteinExistence type="predicted"/>
<accession>A0A2C9VP17</accession>
<evidence type="ECO:0000313" key="1">
    <source>
        <dbReference type="EMBL" id="OAY46505.1"/>
    </source>
</evidence>
<dbReference type="EMBL" id="CM004392">
    <property type="protein sequence ID" value="OAY46505.1"/>
    <property type="molecule type" value="Genomic_DNA"/>
</dbReference>
<dbReference type="Pfam" id="PF14009">
    <property type="entry name" value="PADRE"/>
    <property type="match status" value="1"/>
</dbReference>
<gene>
    <name evidence="1" type="ORF">MANES_06G004900</name>
</gene>
<dbReference type="InterPro" id="IPR025322">
    <property type="entry name" value="PADRE_dom"/>
</dbReference>
<dbReference type="PANTHER" id="PTHR33052">
    <property type="entry name" value="DUF4228 DOMAIN PROTEIN-RELATED"/>
    <property type="match status" value="1"/>
</dbReference>
<organism evidence="1">
    <name type="scientific">Manihot esculenta</name>
    <name type="common">Cassava</name>
    <name type="synonym">Jatropha manihot</name>
    <dbReference type="NCBI Taxonomy" id="3983"/>
    <lineage>
        <taxon>Eukaryota</taxon>
        <taxon>Viridiplantae</taxon>
        <taxon>Streptophyta</taxon>
        <taxon>Embryophyta</taxon>
        <taxon>Tracheophyta</taxon>
        <taxon>Spermatophyta</taxon>
        <taxon>Magnoliopsida</taxon>
        <taxon>eudicotyledons</taxon>
        <taxon>Gunneridae</taxon>
        <taxon>Pentapetalae</taxon>
        <taxon>rosids</taxon>
        <taxon>fabids</taxon>
        <taxon>Malpighiales</taxon>
        <taxon>Euphorbiaceae</taxon>
        <taxon>Crotonoideae</taxon>
        <taxon>Manihoteae</taxon>
        <taxon>Manihot</taxon>
    </lineage>
</organism>
<name>A0A2C9VP17_MANES</name>
<dbReference type="AlphaFoldDB" id="A0A2C9VP17"/>
<reference evidence="1" key="1">
    <citation type="submission" date="2016-02" db="EMBL/GenBank/DDBJ databases">
        <title>WGS assembly of Manihot esculenta.</title>
        <authorList>
            <person name="Bredeson J.V."/>
            <person name="Prochnik S.E."/>
            <person name="Lyons J.B."/>
            <person name="Schmutz J."/>
            <person name="Grimwood J."/>
            <person name="Vrebalov J."/>
            <person name="Bart R.S."/>
            <person name="Amuge T."/>
            <person name="Ferguson M.E."/>
            <person name="Green R."/>
            <person name="Putnam N."/>
            <person name="Stites J."/>
            <person name="Rounsley S."/>
            <person name="Rokhsar D.S."/>
        </authorList>
    </citation>
    <scope>NUCLEOTIDE SEQUENCE [LARGE SCALE GENOMIC DNA]</scope>
    <source>
        <tissue evidence="1">Leaf</tissue>
    </source>
</reference>
<protein>
    <submittedName>
        <fullName evidence="1">Uncharacterized protein</fullName>
    </submittedName>
</protein>